<evidence type="ECO:0000259" key="1">
    <source>
        <dbReference type="Pfam" id="PF00857"/>
    </source>
</evidence>
<dbReference type="AlphaFoldDB" id="A0A2G6E7G3"/>
<gene>
    <name evidence="2" type="ORF">CSB45_04995</name>
</gene>
<dbReference type="GO" id="GO:0016787">
    <property type="term" value="F:hydrolase activity"/>
    <property type="evidence" value="ECO:0007669"/>
    <property type="project" value="UniProtKB-KW"/>
</dbReference>
<dbReference type="SUPFAM" id="SSF52499">
    <property type="entry name" value="Isochorismatase-like hydrolases"/>
    <property type="match status" value="1"/>
</dbReference>
<organism evidence="2 3">
    <name type="scientific">candidate division KSB3 bacterium</name>
    <dbReference type="NCBI Taxonomy" id="2044937"/>
    <lineage>
        <taxon>Bacteria</taxon>
        <taxon>candidate division KSB3</taxon>
    </lineage>
</organism>
<dbReference type="InterPro" id="IPR036380">
    <property type="entry name" value="Isochorismatase-like_sf"/>
</dbReference>
<dbReference type="InterPro" id="IPR050993">
    <property type="entry name" value="Isochorismatase_domain"/>
</dbReference>
<dbReference type="CDD" id="cd01012">
    <property type="entry name" value="YcaC_related"/>
    <property type="match status" value="1"/>
</dbReference>
<evidence type="ECO:0000313" key="3">
    <source>
        <dbReference type="Proteomes" id="UP000229740"/>
    </source>
</evidence>
<dbReference type="Pfam" id="PF00857">
    <property type="entry name" value="Isochorismatase"/>
    <property type="match status" value="1"/>
</dbReference>
<dbReference type="PANTHER" id="PTHR14119:SF3">
    <property type="entry name" value="ISOCHORISMATASE DOMAIN-CONTAINING PROTEIN 2"/>
    <property type="match status" value="1"/>
</dbReference>
<feature type="domain" description="Isochorismatase-like" evidence="1">
    <location>
        <begin position="7"/>
        <end position="156"/>
    </location>
</feature>
<reference evidence="2 3" key="1">
    <citation type="submission" date="2017-10" db="EMBL/GenBank/DDBJ databases">
        <title>Novel microbial diversity and functional potential in the marine mammal oral microbiome.</title>
        <authorList>
            <person name="Dudek N.K."/>
            <person name="Sun C.L."/>
            <person name="Burstein D."/>
            <person name="Kantor R.S."/>
            <person name="Aliaga Goltsman D.S."/>
            <person name="Bik E.M."/>
            <person name="Thomas B.C."/>
            <person name="Banfield J.F."/>
            <person name="Relman D.A."/>
        </authorList>
    </citation>
    <scope>NUCLEOTIDE SEQUENCE [LARGE SCALE GENOMIC DNA]</scope>
    <source>
        <strain evidence="2">DOLZORAL124_49_17</strain>
    </source>
</reference>
<proteinExistence type="predicted"/>
<keyword evidence="2" id="KW-0378">Hydrolase</keyword>
<name>A0A2G6E7G3_9BACT</name>
<dbReference type="InterPro" id="IPR000868">
    <property type="entry name" value="Isochorismatase-like_dom"/>
</dbReference>
<dbReference type="PANTHER" id="PTHR14119">
    <property type="entry name" value="HYDROLASE"/>
    <property type="match status" value="1"/>
</dbReference>
<accession>A0A2G6E7G3</accession>
<comment type="caution">
    <text evidence="2">The sequence shown here is derived from an EMBL/GenBank/DDBJ whole genome shotgun (WGS) entry which is preliminary data.</text>
</comment>
<sequence>MLERKNTVLVLIDIQERLFQAMHGKEALLINLQKLVRGIRVLNSPLLWTEQNPRGLGQTLPELCELLSGVEAIEKRCFSCCGQHQFVKQLKQVQCGQVLLAGIEAHVCVFQTAADLCSLGYEVQVVKDCVSSRTAENMQAGLERMKDSGVVVTSVEMALFEMVKVAEGDEFKEILKIVK</sequence>
<dbReference type="Proteomes" id="UP000229740">
    <property type="component" value="Unassembled WGS sequence"/>
</dbReference>
<dbReference type="EMBL" id="PDPS01000024">
    <property type="protein sequence ID" value="PID58049.1"/>
    <property type="molecule type" value="Genomic_DNA"/>
</dbReference>
<evidence type="ECO:0000313" key="2">
    <source>
        <dbReference type="EMBL" id="PID58049.1"/>
    </source>
</evidence>
<protein>
    <submittedName>
        <fullName evidence="2">Hydrolase</fullName>
    </submittedName>
</protein>
<dbReference type="Gene3D" id="3.40.50.850">
    <property type="entry name" value="Isochorismatase-like"/>
    <property type="match status" value="1"/>
</dbReference>